<keyword evidence="10" id="KW-1185">Reference proteome</keyword>
<dbReference type="GO" id="GO:0008934">
    <property type="term" value="F:inositol monophosphate 1-phosphatase activity"/>
    <property type="evidence" value="ECO:0007669"/>
    <property type="project" value="InterPro"/>
</dbReference>
<dbReference type="Proteomes" id="UP000001933">
    <property type="component" value="Chromosome"/>
</dbReference>
<evidence type="ECO:0000256" key="6">
    <source>
        <dbReference type="ARBA" id="ARBA00022842"/>
    </source>
</evidence>
<feature type="binding site" evidence="7">
    <location>
        <position position="99"/>
    </location>
    <ligand>
        <name>Mg(2+)</name>
        <dbReference type="ChEBI" id="CHEBI:18420"/>
        <label>1</label>
        <note>catalytic</note>
    </ligand>
</feature>
<organism evidence="9 10">
    <name type="scientific">Syntrophus aciditrophicus (strain SB)</name>
    <dbReference type="NCBI Taxonomy" id="56780"/>
    <lineage>
        <taxon>Bacteria</taxon>
        <taxon>Pseudomonadati</taxon>
        <taxon>Thermodesulfobacteriota</taxon>
        <taxon>Syntrophia</taxon>
        <taxon>Syntrophales</taxon>
        <taxon>Syntrophaceae</taxon>
        <taxon>Syntrophus</taxon>
    </lineage>
</organism>
<dbReference type="KEGG" id="sat:SYN_00928"/>
<dbReference type="GO" id="GO:0007165">
    <property type="term" value="P:signal transduction"/>
    <property type="evidence" value="ECO:0007669"/>
    <property type="project" value="TreeGrafter"/>
</dbReference>
<dbReference type="FunFam" id="3.40.190.80:FF:000002">
    <property type="entry name" value="Inositol-1-monophosphatase"/>
    <property type="match status" value="1"/>
</dbReference>
<feature type="binding site" evidence="7">
    <location>
        <position position="101"/>
    </location>
    <ligand>
        <name>Mg(2+)</name>
        <dbReference type="ChEBI" id="CHEBI:18420"/>
        <label>1</label>
        <note>catalytic</note>
    </ligand>
</feature>
<dbReference type="SUPFAM" id="SSF56655">
    <property type="entry name" value="Carbohydrate phosphatase"/>
    <property type="match status" value="1"/>
</dbReference>
<dbReference type="CDD" id="cd01639">
    <property type="entry name" value="IMPase"/>
    <property type="match status" value="1"/>
</dbReference>
<comment type="similarity">
    <text evidence="3 8">Belongs to the inositol monophosphatase superfamily.</text>
</comment>
<name>Q2LVM7_SYNAS</name>
<evidence type="ECO:0000256" key="2">
    <source>
        <dbReference type="ARBA" id="ARBA00001946"/>
    </source>
</evidence>
<keyword evidence="4 7" id="KW-0479">Metal-binding</keyword>
<dbReference type="GO" id="GO:0006020">
    <property type="term" value="P:inositol metabolic process"/>
    <property type="evidence" value="ECO:0007669"/>
    <property type="project" value="TreeGrafter"/>
</dbReference>
<keyword evidence="6 7" id="KW-0460">Magnesium</keyword>
<dbReference type="HOGENOM" id="CLU_044118_0_2_7"/>
<dbReference type="PROSITE" id="PS00630">
    <property type="entry name" value="IMP_2"/>
    <property type="match status" value="1"/>
</dbReference>
<dbReference type="InterPro" id="IPR020550">
    <property type="entry name" value="Inositol_monophosphatase_CS"/>
</dbReference>
<dbReference type="InterPro" id="IPR033942">
    <property type="entry name" value="IMPase"/>
</dbReference>
<dbReference type="InParanoid" id="Q2LVM7"/>
<proteinExistence type="inferred from homology"/>
<dbReference type="GO" id="GO:0046854">
    <property type="term" value="P:phosphatidylinositol phosphate biosynthetic process"/>
    <property type="evidence" value="ECO:0007669"/>
    <property type="project" value="InterPro"/>
</dbReference>
<reference evidence="9 10" key="1">
    <citation type="journal article" date="2007" name="Proc. Natl. Acad. Sci. U.S.A.">
        <title>The genome of Syntrophus aciditrophicus: life at the thermodynamic limit of microbial growth.</title>
        <authorList>
            <person name="McInerney M.J."/>
            <person name="Rohlin L."/>
            <person name="Mouttaki H."/>
            <person name="Kim U."/>
            <person name="Krupp R.S."/>
            <person name="Rios-Hernandez L."/>
            <person name="Sieber J."/>
            <person name="Struchtemeyer C.G."/>
            <person name="Bhattacharyya A."/>
            <person name="Campbell J.W."/>
            <person name="Gunsalus R.P."/>
        </authorList>
    </citation>
    <scope>NUCLEOTIDE SEQUENCE [LARGE SCALE GENOMIC DNA]</scope>
    <source>
        <strain evidence="9 10">SB</strain>
    </source>
</reference>
<evidence type="ECO:0000256" key="8">
    <source>
        <dbReference type="RuleBase" id="RU364068"/>
    </source>
</evidence>
<dbReference type="STRING" id="56780.SYN_00928"/>
<dbReference type="GO" id="GO:0046872">
    <property type="term" value="F:metal ion binding"/>
    <property type="evidence" value="ECO:0007669"/>
    <property type="project" value="UniProtKB-KW"/>
</dbReference>
<dbReference type="EC" id="3.1.3.25" evidence="8"/>
<feature type="binding site" evidence="7">
    <location>
        <position position="227"/>
    </location>
    <ligand>
        <name>Mg(2+)</name>
        <dbReference type="ChEBI" id="CHEBI:18420"/>
        <label>1</label>
        <note>catalytic</note>
    </ligand>
</feature>
<dbReference type="Gene3D" id="3.30.540.10">
    <property type="entry name" value="Fructose-1,6-Bisphosphatase, subunit A, domain 1"/>
    <property type="match status" value="1"/>
</dbReference>
<dbReference type="FunCoup" id="Q2LVM7">
    <property type="interactions" value="420"/>
</dbReference>
<evidence type="ECO:0000256" key="1">
    <source>
        <dbReference type="ARBA" id="ARBA00001033"/>
    </source>
</evidence>
<dbReference type="FunFam" id="3.30.540.10:FF:000003">
    <property type="entry name" value="Inositol-1-monophosphatase"/>
    <property type="match status" value="1"/>
</dbReference>
<dbReference type="InterPro" id="IPR020583">
    <property type="entry name" value="Inositol_monoP_metal-BS"/>
</dbReference>
<dbReference type="PANTHER" id="PTHR20854">
    <property type="entry name" value="INOSITOL MONOPHOSPHATASE"/>
    <property type="match status" value="1"/>
</dbReference>
<comment type="catalytic activity">
    <reaction evidence="1 8">
        <text>a myo-inositol phosphate + H2O = myo-inositol + phosphate</text>
        <dbReference type="Rhea" id="RHEA:24056"/>
        <dbReference type="ChEBI" id="CHEBI:15377"/>
        <dbReference type="ChEBI" id="CHEBI:17268"/>
        <dbReference type="ChEBI" id="CHEBI:43474"/>
        <dbReference type="ChEBI" id="CHEBI:84139"/>
        <dbReference type="EC" id="3.1.3.25"/>
    </reaction>
</comment>
<dbReference type="AlphaFoldDB" id="Q2LVM7"/>
<protein>
    <recommendedName>
        <fullName evidence="8">Inositol-1-monophosphatase</fullName>
        <ecNumber evidence="8">3.1.3.25</ecNumber>
    </recommendedName>
</protein>
<feature type="binding site" evidence="7">
    <location>
        <position position="102"/>
    </location>
    <ligand>
        <name>Mg(2+)</name>
        <dbReference type="ChEBI" id="CHEBI:18420"/>
        <label>1</label>
        <note>catalytic</note>
    </ligand>
</feature>
<comment type="cofactor">
    <cofactor evidence="2 7 8">
        <name>Mg(2+)</name>
        <dbReference type="ChEBI" id="CHEBI:18420"/>
    </cofactor>
</comment>
<dbReference type="Gene3D" id="3.40.190.80">
    <property type="match status" value="1"/>
</dbReference>
<dbReference type="EMBL" id="CP000252">
    <property type="protein sequence ID" value="ABC78136.1"/>
    <property type="molecule type" value="Genomic_DNA"/>
</dbReference>
<dbReference type="Pfam" id="PF00459">
    <property type="entry name" value="Inositol_P"/>
    <property type="match status" value="1"/>
</dbReference>
<keyword evidence="5 8" id="KW-0378">Hydrolase</keyword>
<evidence type="ECO:0000256" key="5">
    <source>
        <dbReference type="ARBA" id="ARBA00022801"/>
    </source>
</evidence>
<feature type="binding site" evidence="7">
    <location>
        <position position="83"/>
    </location>
    <ligand>
        <name>Mg(2+)</name>
        <dbReference type="ChEBI" id="CHEBI:18420"/>
        <label>1</label>
        <note>catalytic</note>
    </ligand>
</feature>
<accession>Q2LVM7</accession>
<dbReference type="PRINTS" id="PR00377">
    <property type="entry name" value="IMPHPHTASES"/>
</dbReference>
<sequence>MVSGQQDLQEFLHRRLHGMNAFTEFAVSTAKEAGQLLKSRLNTPHTINYKGVINLVTEADRMSETLILERLQKRFPDHSFLTEESPAGDKDPECRWIIDPLDGTTNYAHGYPVFCVSIALERRKRIVTGVVYNPMMDELFFAEEGQGAWLNGQRISVSHISDLSRSLLATGFPYDIRESEFNNLNYFNSLAKQAQAVRRAGSAALDMAYVAAGRFDGFWELKLMPWDTAAASLLIMEAGGIVSDLSGLEFSPGSPHVLASNGKIHRQLIDALQKTP</sequence>
<dbReference type="PRINTS" id="PR01959">
    <property type="entry name" value="SBIMPHPHTASE"/>
</dbReference>
<dbReference type="PANTHER" id="PTHR20854:SF4">
    <property type="entry name" value="INOSITOL-1-MONOPHOSPHATASE-RELATED"/>
    <property type="match status" value="1"/>
</dbReference>
<dbReference type="eggNOG" id="COG0483">
    <property type="taxonomic scope" value="Bacteria"/>
</dbReference>
<evidence type="ECO:0000256" key="3">
    <source>
        <dbReference type="ARBA" id="ARBA00009759"/>
    </source>
</evidence>
<dbReference type="InterPro" id="IPR022337">
    <property type="entry name" value="Inositol_monophosphatase_SuhB"/>
</dbReference>
<dbReference type="InterPro" id="IPR000760">
    <property type="entry name" value="Inositol_monophosphatase-like"/>
</dbReference>
<gene>
    <name evidence="9" type="ORF">SYN_00928</name>
</gene>
<dbReference type="PROSITE" id="PS00629">
    <property type="entry name" value="IMP_1"/>
    <property type="match status" value="1"/>
</dbReference>
<evidence type="ECO:0000256" key="4">
    <source>
        <dbReference type="ARBA" id="ARBA00022723"/>
    </source>
</evidence>
<evidence type="ECO:0000313" key="10">
    <source>
        <dbReference type="Proteomes" id="UP000001933"/>
    </source>
</evidence>
<evidence type="ECO:0000313" key="9">
    <source>
        <dbReference type="EMBL" id="ABC78136.1"/>
    </source>
</evidence>
<evidence type="ECO:0000256" key="7">
    <source>
        <dbReference type="PIRSR" id="PIRSR600760-2"/>
    </source>
</evidence>